<protein>
    <submittedName>
        <fullName evidence="6">Site-specific integrase</fullName>
    </submittedName>
</protein>
<keyword evidence="2" id="KW-0229">DNA integration</keyword>
<feature type="domain" description="Tyr recombinase" evidence="5">
    <location>
        <begin position="98"/>
        <end position="274"/>
    </location>
</feature>
<dbReference type="InterPro" id="IPR053876">
    <property type="entry name" value="Phage_int_M"/>
</dbReference>
<dbReference type="Pfam" id="PF00589">
    <property type="entry name" value="Phage_integrase"/>
    <property type="match status" value="1"/>
</dbReference>
<evidence type="ECO:0000256" key="2">
    <source>
        <dbReference type="ARBA" id="ARBA00022908"/>
    </source>
</evidence>
<name>A0ABX5V8S3_9BACT</name>
<gene>
    <name evidence="6" type="ORF">FE773_00910</name>
</gene>
<dbReference type="PROSITE" id="PS51898">
    <property type="entry name" value="TYR_RECOMBINASE"/>
    <property type="match status" value="1"/>
</dbReference>
<organism evidence="6 7">
    <name type="scientific">Caminibacter mediatlanticus TB-2</name>
    <dbReference type="NCBI Taxonomy" id="391592"/>
    <lineage>
        <taxon>Bacteria</taxon>
        <taxon>Pseudomonadati</taxon>
        <taxon>Campylobacterota</taxon>
        <taxon>Epsilonproteobacteria</taxon>
        <taxon>Nautiliales</taxon>
        <taxon>Nautiliaceae</taxon>
        <taxon>Caminibacter</taxon>
    </lineage>
</organism>
<dbReference type="CDD" id="cd00801">
    <property type="entry name" value="INT_P4_C"/>
    <property type="match status" value="1"/>
</dbReference>
<reference evidence="6 7" key="1">
    <citation type="submission" date="2019-05" db="EMBL/GenBank/DDBJ databases">
        <title>A comparative analysis of the Nautiliaceae.</title>
        <authorList>
            <person name="Grosche A."/>
            <person name="Smedile F."/>
            <person name="Vetriani C."/>
        </authorList>
    </citation>
    <scope>NUCLEOTIDE SEQUENCE [LARGE SCALE GENOMIC DNA]</scope>
    <source>
        <strain evidence="6 7">TB-2</strain>
    </source>
</reference>
<evidence type="ECO:0000259" key="5">
    <source>
        <dbReference type="PROSITE" id="PS51898"/>
    </source>
</evidence>
<dbReference type="InterPro" id="IPR013762">
    <property type="entry name" value="Integrase-like_cat_sf"/>
</dbReference>
<dbReference type="PANTHER" id="PTHR30629">
    <property type="entry name" value="PROPHAGE INTEGRASE"/>
    <property type="match status" value="1"/>
</dbReference>
<dbReference type="Gene3D" id="1.10.150.130">
    <property type="match status" value="1"/>
</dbReference>
<dbReference type="Gene3D" id="1.10.443.10">
    <property type="entry name" value="Intergrase catalytic core"/>
    <property type="match status" value="1"/>
</dbReference>
<proteinExistence type="inferred from homology"/>
<comment type="similarity">
    <text evidence="1">Belongs to the 'phage' integrase family.</text>
</comment>
<dbReference type="EMBL" id="CP040463">
    <property type="protein sequence ID" value="QCT93787.1"/>
    <property type="molecule type" value="Genomic_DNA"/>
</dbReference>
<keyword evidence="3" id="KW-0238">DNA-binding</keyword>
<evidence type="ECO:0000256" key="4">
    <source>
        <dbReference type="ARBA" id="ARBA00023172"/>
    </source>
</evidence>
<evidence type="ECO:0000313" key="7">
    <source>
        <dbReference type="Proteomes" id="UP000306825"/>
    </source>
</evidence>
<evidence type="ECO:0000256" key="1">
    <source>
        <dbReference type="ARBA" id="ARBA00008857"/>
    </source>
</evidence>
<dbReference type="InterPro" id="IPR002104">
    <property type="entry name" value="Integrase_catalytic"/>
</dbReference>
<dbReference type="SUPFAM" id="SSF56349">
    <property type="entry name" value="DNA breaking-rejoining enzymes"/>
    <property type="match status" value="1"/>
</dbReference>
<dbReference type="Proteomes" id="UP000306825">
    <property type="component" value="Chromosome"/>
</dbReference>
<keyword evidence="4" id="KW-0233">DNA recombination</keyword>
<dbReference type="InterPro" id="IPR010998">
    <property type="entry name" value="Integrase_recombinase_N"/>
</dbReference>
<dbReference type="PANTHER" id="PTHR30629:SF2">
    <property type="entry name" value="PROPHAGE INTEGRASE INTS-RELATED"/>
    <property type="match status" value="1"/>
</dbReference>
<dbReference type="Pfam" id="PF22022">
    <property type="entry name" value="Phage_int_M"/>
    <property type="match status" value="1"/>
</dbReference>
<keyword evidence="7" id="KW-1185">Reference proteome</keyword>
<dbReference type="InterPro" id="IPR011010">
    <property type="entry name" value="DNA_brk_join_enz"/>
</dbReference>
<dbReference type="InterPro" id="IPR050808">
    <property type="entry name" value="Phage_Integrase"/>
</dbReference>
<evidence type="ECO:0000256" key="3">
    <source>
        <dbReference type="ARBA" id="ARBA00023125"/>
    </source>
</evidence>
<evidence type="ECO:0000313" key="6">
    <source>
        <dbReference type="EMBL" id="QCT93787.1"/>
    </source>
</evidence>
<accession>A0ABX5V8S3</accession>
<sequence>MKLEKKDLRAFKKYAIPLIGYKKVDEVTRYDLIELIKKIPKIKLPNATRTQNKTATAKEVFNYVKRCLDYALNMGYIEVNPAYGIDVAHILPKEQKSKMKAVIDEDGVKELYKKISSYEYKAGRYIMQFQALTALRNVGLYRLKWEYIDWDKKIIIYPPNTYKANKEVFRLPLTNTLIEILNYFKTINYSSEFVFINKPIKEDSFSNRLKKYYSTLKITNHSPHGWRSSFKSLARKLRLADNDTIEMQLNHSLGNKVIEAYMRDDLLEERRELLIKWENFLTS</sequence>